<dbReference type="PROSITE" id="PS50102">
    <property type="entry name" value="RRM"/>
    <property type="match status" value="1"/>
</dbReference>
<keyword evidence="6" id="KW-1185">Reference proteome</keyword>
<dbReference type="Pfam" id="PF00076">
    <property type="entry name" value="RRM_1"/>
    <property type="match status" value="1"/>
</dbReference>
<keyword evidence="5" id="KW-0396">Initiation factor</keyword>
<organism evidence="5 6">
    <name type="scientific">Tilletia horrida</name>
    <dbReference type="NCBI Taxonomy" id="155126"/>
    <lineage>
        <taxon>Eukaryota</taxon>
        <taxon>Fungi</taxon>
        <taxon>Dikarya</taxon>
        <taxon>Basidiomycota</taxon>
        <taxon>Ustilaginomycotina</taxon>
        <taxon>Exobasidiomycetes</taxon>
        <taxon>Tilletiales</taxon>
        <taxon>Tilletiaceae</taxon>
        <taxon>Tilletia</taxon>
    </lineage>
</organism>
<feature type="compositionally biased region" description="Basic and acidic residues" evidence="3">
    <location>
        <begin position="287"/>
        <end position="303"/>
    </location>
</feature>
<evidence type="ECO:0000256" key="1">
    <source>
        <dbReference type="ARBA" id="ARBA00022884"/>
    </source>
</evidence>
<keyword evidence="5" id="KW-0648">Protein biosynthesis</keyword>
<evidence type="ECO:0000313" key="5">
    <source>
        <dbReference type="EMBL" id="KAK0557363.1"/>
    </source>
</evidence>
<feature type="compositionally biased region" description="Gly residues" evidence="3">
    <location>
        <begin position="58"/>
        <end position="67"/>
    </location>
</feature>
<evidence type="ECO:0000256" key="3">
    <source>
        <dbReference type="SAM" id="MobiDB-lite"/>
    </source>
</evidence>
<sequence>MAPKKVKVSLQDFLADTTSGGGSWADDIDDLPSAPSAREDRGYGRPSGLAGAPDRSAGGFGGGFGGGDRADRSYPPREEIPLPDRPPYTAFVGNLAFEVIDADVAQYFAPHTAVSIRLVTGHDGKPKGFGYVEFESLDGLKDALSRSGGQLAGRAVRVSVAEPPKESGFGARRGGPRRGGDDEFGAPPSAAEEASQWRRAGPLPPAEPSAGGYRGGPRRGDSYLSAGGGDRYERGDRPERSGFGGGGGGGGFENMSIGADGSRAGFGSKFSNSPAPPSRGASFSEDPALRREPREPRAPREPVEPGAGDNANDWRTGKAVSGPPAGAALGSPSGPRRGSQDRGAPGPDGARTPQLRRRESNMANGAELDAKYSGAGERMGFGSKFAPGAPAGSGSPGALSPTTSEPAAPGGPQRRSSQFAGAGAAAGGEVQNWRTLPRKAPTGSTPTEGGAATANGPAAPAGSASGATSPSGEAAATPAPPAERKRLQLKPRSSAAVLETSAQAAGDTSTSSSKSNPFGTARPVDVAEREREIETKLETKREEERKEREAKRAEEKERKAAASAASTPAKNGPSSSTKGEEGSAADASAASAGAVDPVAASELANGTDAAAAGDKADASTADAPPPPPTPRVAPPTGAWGGGRKASGALAKPGSTPAANTEAGLAAVTDAVAELDTKESK</sequence>
<feature type="compositionally biased region" description="Gly residues" evidence="3">
    <location>
        <begin position="242"/>
        <end position="252"/>
    </location>
</feature>
<dbReference type="PANTHER" id="PTHR23236">
    <property type="entry name" value="EUKARYOTIC TRANSLATION INITIATION FACTOR 4B/4H"/>
    <property type="match status" value="1"/>
</dbReference>
<dbReference type="PANTHER" id="PTHR23236:SF11">
    <property type="entry name" value="EUKARYOTIC TRANSLATION INITIATION FACTOR 4H"/>
    <property type="match status" value="1"/>
</dbReference>
<dbReference type="EMBL" id="JAPDMZ010000006">
    <property type="protein sequence ID" value="KAK0557363.1"/>
    <property type="molecule type" value="Genomic_DNA"/>
</dbReference>
<reference evidence="5" key="1">
    <citation type="journal article" date="2023" name="PhytoFront">
        <title>Draft Genome Resources of Seven Strains of Tilletia horrida, Causal Agent of Kernel Smut of Rice.</title>
        <authorList>
            <person name="Khanal S."/>
            <person name="Antony Babu S."/>
            <person name="Zhou X.G."/>
        </authorList>
    </citation>
    <scope>NUCLEOTIDE SEQUENCE</scope>
    <source>
        <strain evidence="5">TX6</strain>
    </source>
</reference>
<dbReference type="GO" id="GO:0005730">
    <property type="term" value="C:nucleolus"/>
    <property type="evidence" value="ECO:0007669"/>
    <property type="project" value="TreeGrafter"/>
</dbReference>
<gene>
    <name evidence="5" type="primary">TIF3</name>
    <name evidence="5" type="ORF">OC846_000582</name>
</gene>
<feature type="domain" description="RRM" evidence="4">
    <location>
        <begin position="88"/>
        <end position="163"/>
    </location>
</feature>
<feature type="compositionally biased region" description="Polar residues" evidence="3">
    <location>
        <begin position="500"/>
        <end position="518"/>
    </location>
</feature>
<dbReference type="InterPro" id="IPR000504">
    <property type="entry name" value="RRM_dom"/>
</dbReference>
<evidence type="ECO:0000259" key="4">
    <source>
        <dbReference type="PROSITE" id="PS50102"/>
    </source>
</evidence>
<dbReference type="Gene3D" id="3.30.70.330">
    <property type="match status" value="1"/>
</dbReference>
<comment type="caution">
    <text evidence="5">The sequence shown here is derived from an EMBL/GenBank/DDBJ whole genome shotgun (WGS) entry which is preliminary data.</text>
</comment>
<name>A0AAN6JWX4_9BASI</name>
<feature type="region of interest" description="Disordered" evidence="3">
    <location>
        <begin position="16"/>
        <end position="86"/>
    </location>
</feature>
<accession>A0AAN6JWX4</accession>
<feature type="compositionally biased region" description="Basic and acidic residues" evidence="3">
    <location>
        <begin position="68"/>
        <end position="82"/>
    </location>
</feature>
<feature type="compositionally biased region" description="Pro residues" evidence="3">
    <location>
        <begin position="623"/>
        <end position="633"/>
    </location>
</feature>
<feature type="compositionally biased region" description="Low complexity" evidence="3">
    <location>
        <begin position="582"/>
        <end position="622"/>
    </location>
</feature>
<feature type="compositionally biased region" description="Basic and acidic residues" evidence="3">
    <location>
        <begin position="525"/>
        <end position="560"/>
    </location>
</feature>
<dbReference type="AlphaFoldDB" id="A0AAN6JWX4"/>
<dbReference type="GO" id="GO:0003723">
    <property type="term" value="F:RNA binding"/>
    <property type="evidence" value="ECO:0007669"/>
    <property type="project" value="UniProtKB-UniRule"/>
</dbReference>
<dbReference type="SUPFAM" id="SSF54928">
    <property type="entry name" value="RNA-binding domain, RBD"/>
    <property type="match status" value="1"/>
</dbReference>
<dbReference type="SMART" id="SM00360">
    <property type="entry name" value="RRM"/>
    <property type="match status" value="1"/>
</dbReference>
<protein>
    <submittedName>
        <fullName evidence="5">Eukaryotic translation initiation factor 4B</fullName>
    </submittedName>
</protein>
<dbReference type="Proteomes" id="UP001176517">
    <property type="component" value="Unassembled WGS sequence"/>
</dbReference>
<feature type="compositionally biased region" description="Low complexity" evidence="3">
    <location>
        <begin position="386"/>
        <end position="404"/>
    </location>
</feature>
<feature type="compositionally biased region" description="Basic and acidic residues" evidence="3">
    <location>
        <begin position="230"/>
        <end position="240"/>
    </location>
</feature>
<feature type="compositionally biased region" description="Low complexity" evidence="3">
    <location>
        <begin position="445"/>
        <end position="477"/>
    </location>
</feature>
<feature type="region of interest" description="Disordered" evidence="3">
    <location>
        <begin position="155"/>
        <end position="662"/>
    </location>
</feature>
<feature type="compositionally biased region" description="Low complexity" evidence="3">
    <location>
        <begin position="561"/>
        <end position="570"/>
    </location>
</feature>
<dbReference type="InterPro" id="IPR035979">
    <property type="entry name" value="RBD_domain_sf"/>
</dbReference>
<evidence type="ECO:0000313" key="6">
    <source>
        <dbReference type="Proteomes" id="UP001176517"/>
    </source>
</evidence>
<dbReference type="GO" id="GO:0003743">
    <property type="term" value="F:translation initiation factor activity"/>
    <property type="evidence" value="ECO:0007669"/>
    <property type="project" value="UniProtKB-KW"/>
</dbReference>
<evidence type="ECO:0000256" key="2">
    <source>
        <dbReference type="PROSITE-ProRule" id="PRU00176"/>
    </source>
</evidence>
<keyword evidence="1 2" id="KW-0694">RNA-binding</keyword>
<dbReference type="InterPro" id="IPR012677">
    <property type="entry name" value="Nucleotide-bd_a/b_plait_sf"/>
</dbReference>
<proteinExistence type="predicted"/>